<evidence type="ECO:0008006" key="3">
    <source>
        <dbReference type="Google" id="ProtNLM"/>
    </source>
</evidence>
<reference evidence="1 2" key="1">
    <citation type="journal article" date="2011" name="Stand. Genomic Sci.">
        <title>Non-contiguous finished genome sequence of Bacteroides coprosuis type strain (PC139).</title>
        <authorList>
            <person name="Land M."/>
            <person name="Held B."/>
            <person name="Gronow S."/>
            <person name="Abt B."/>
            <person name="Lucas S."/>
            <person name="Del Rio T.G."/>
            <person name="Nolan M."/>
            <person name="Tice H."/>
            <person name="Cheng J.F."/>
            <person name="Pitluck S."/>
            <person name="Liolios K."/>
            <person name="Pagani I."/>
            <person name="Ivanova N."/>
            <person name="Mavromatis K."/>
            <person name="Mikhailova N."/>
            <person name="Pati A."/>
            <person name="Tapia R."/>
            <person name="Han C."/>
            <person name="Goodwin L."/>
            <person name="Chen A."/>
            <person name="Palaniappan K."/>
            <person name="Hauser L."/>
            <person name="Brambilla E.M."/>
            <person name="Rohde M."/>
            <person name="Goker M."/>
            <person name="Detter J.C."/>
            <person name="Woyke T."/>
            <person name="Bristow J."/>
            <person name="Eisen J.A."/>
            <person name="Markowitz V."/>
            <person name="Hugenholtz P."/>
            <person name="Kyrpides N.C."/>
            <person name="Klenk H.P."/>
            <person name="Lapidus A."/>
        </authorList>
    </citation>
    <scope>NUCLEOTIDE SEQUENCE</scope>
    <source>
        <strain evidence="1 2">DSM 18011</strain>
    </source>
</reference>
<organism evidence="1 2">
    <name type="scientific">Bacteroides coprosuis DSM 18011</name>
    <dbReference type="NCBI Taxonomy" id="679937"/>
    <lineage>
        <taxon>Bacteria</taxon>
        <taxon>Pseudomonadati</taxon>
        <taxon>Bacteroidota</taxon>
        <taxon>Bacteroidia</taxon>
        <taxon>Bacteroidales</taxon>
        <taxon>Bacteroidaceae</taxon>
        <taxon>Bacteroides</taxon>
    </lineage>
</organism>
<dbReference type="eggNOG" id="COG4198">
    <property type="taxonomic scope" value="Bacteria"/>
</dbReference>
<dbReference type="AlphaFoldDB" id="F3ZNA6"/>
<dbReference type="Proteomes" id="UP000018439">
    <property type="component" value="Chromosome"/>
</dbReference>
<protein>
    <recommendedName>
        <fullName evidence="3">Lipoprotein</fullName>
    </recommendedName>
</protein>
<name>F3ZNA6_9BACE</name>
<dbReference type="InterPro" id="IPR024302">
    <property type="entry name" value="SusD-like"/>
</dbReference>
<dbReference type="EMBL" id="CM001167">
    <property type="protein sequence ID" value="EGJ71446.1"/>
    <property type="molecule type" value="Genomic_DNA"/>
</dbReference>
<dbReference type="HOGENOM" id="CLU_025928_2_0_10"/>
<dbReference type="SUPFAM" id="SSF48452">
    <property type="entry name" value="TPR-like"/>
    <property type="match status" value="1"/>
</dbReference>
<dbReference type="Pfam" id="PF12741">
    <property type="entry name" value="SusD-like"/>
    <property type="match status" value="1"/>
</dbReference>
<dbReference type="Gene3D" id="1.25.40.390">
    <property type="match status" value="1"/>
</dbReference>
<dbReference type="STRING" id="679937.Bcop_1243"/>
<dbReference type="InterPro" id="IPR011990">
    <property type="entry name" value="TPR-like_helical_dom_sf"/>
</dbReference>
<dbReference type="OrthoDB" id="1387301at2"/>
<evidence type="ECO:0000313" key="1">
    <source>
        <dbReference type="EMBL" id="EGJ71446.1"/>
    </source>
</evidence>
<evidence type="ECO:0000313" key="2">
    <source>
        <dbReference type="Proteomes" id="UP000018439"/>
    </source>
</evidence>
<sequence length="536" mass="60253">MKIKNYKYIIGALALGLFSSCDYESINTNQLEMTPEMGIMDGIAVGAPFKSIQQNVFPVGTQADDTDVINQYQIAYHLSADSWAGYFGQNNNWDGGRNHLTYVLNDGWISASYKAAYSSILDSWKKIKDEHEKIDMPETFALAQILKISAWHKATDMFGPIPYKHAGEPILVVPYDSQEDVYQYFFDDLSEAINILTPLAEQNGKLMANYDAIYAGSASKWVQYANSLKLRLAMRIRYADAEKAKRYAEEAVNHPIGVMMAKDDEAQISKGAGSVFVNNIEWLDKQYNESRMGSSILAYLSGYEDPRLPKYFEESDSPYAVEVPQGGKYQAIPTGHVKATNDYFKAFSHSNFKSETPTYWMRASEVYFLRAEGALIGWNMKGDAESLYKEGISISFEENGIPSSAVDAYINSGKAPAKYELEAPISVNVPAPTSATAEWEGSTEQKLEKIITQKWIALFPNGQEAWSEWRRTGYPKLHQVIKNNSGGEVSTEKGIRRMIYPKSERQSADQIENYNKAVELLGGPDKPSTNLWWDKK</sequence>
<proteinExistence type="predicted"/>
<dbReference type="PROSITE" id="PS51257">
    <property type="entry name" value="PROKAR_LIPOPROTEIN"/>
    <property type="match status" value="1"/>
</dbReference>
<keyword evidence="2" id="KW-1185">Reference proteome</keyword>
<dbReference type="CDD" id="cd08977">
    <property type="entry name" value="SusD"/>
    <property type="match status" value="1"/>
</dbReference>
<accession>F3ZNA6</accession>
<gene>
    <name evidence="1" type="ORF">Bcop_1243</name>
</gene>